<feature type="compositionally biased region" description="Basic and acidic residues" evidence="11">
    <location>
        <begin position="25"/>
        <end position="35"/>
    </location>
</feature>
<evidence type="ECO:0000256" key="1">
    <source>
        <dbReference type="ARBA" id="ARBA00003029"/>
    </source>
</evidence>
<sequence length="309" mass="37247">MAQLICEIKAVKDPKTKLKKQKILIHSEDSAEKNGMKRMSGNFRPSRSNMQMSLKNKNKKKKTQQQDGKDEIPNYFNFRLIRIIDFFHTNTNILELLPDWMNELDDNDASLLKAFKLLRWITEQRLNKSAIDELKKEKKVHEVYHENEKFKKNIEASVARHRELEEELRVTKVNYEKIVNDNIRQEKKARAEKNKLLLQLEALIKKFDQSIGEKMREKIVLEEEYAKQKKIFDEFMITFREKEAEYEIAVVQKEQEEREQQEKKVAFFIMNRAARIIQRFYRKYRKAKKRLEKELLKRGKRAARRKGKK</sequence>
<feature type="coiled-coil region" evidence="10">
    <location>
        <begin position="239"/>
        <end position="271"/>
    </location>
</feature>
<name>A0A1A9VHU2_GLOAU</name>
<feature type="compositionally biased region" description="Polar residues" evidence="11">
    <location>
        <begin position="43"/>
        <end position="54"/>
    </location>
</feature>
<evidence type="ECO:0000256" key="6">
    <source>
        <dbReference type="ARBA" id="ARBA00022846"/>
    </source>
</evidence>
<keyword evidence="7" id="KW-0969">Cilium</keyword>
<reference evidence="12" key="1">
    <citation type="submission" date="2020-05" db="UniProtKB">
        <authorList>
            <consortium name="EnsemblMetazoa"/>
        </authorList>
    </citation>
    <scope>IDENTIFICATION</scope>
    <source>
        <strain evidence="12">TTRI</strain>
    </source>
</reference>
<keyword evidence="10" id="KW-0175">Coiled coil</keyword>
<feature type="coiled-coil region" evidence="10">
    <location>
        <begin position="147"/>
        <end position="206"/>
    </location>
</feature>
<protein>
    <recommendedName>
        <fullName evidence="4">Dynein regulatory complex protein 10</fullName>
    </recommendedName>
</protein>
<keyword evidence="8" id="KW-0206">Cytoskeleton</keyword>
<evidence type="ECO:0000313" key="13">
    <source>
        <dbReference type="Proteomes" id="UP000078200"/>
    </source>
</evidence>
<evidence type="ECO:0000313" key="12">
    <source>
        <dbReference type="EnsemblMetazoa" id="GAUT037942-PA"/>
    </source>
</evidence>
<dbReference type="EnsemblMetazoa" id="GAUT037942-RA">
    <property type="protein sequence ID" value="GAUT037942-PA"/>
    <property type="gene ID" value="GAUT037942"/>
</dbReference>
<dbReference type="AlphaFoldDB" id="A0A1A9VHU2"/>
<evidence type="ECO:0000256" key="8">
    <source>
        <dbReference type="ARBA" id="ARBA00023212"/>
    </source>
</evidence>
<dbReference type="InterPro" id="IPR042815">
    <property type="entry name" value="DRC10"/>
</dbReference>
<comment type="subcellular location">
    <subcellularLocation>
        <location evidence="2">Cytoplasm</location>
        <location evidence="2">Cytoskeleton</location>
        <location evidence="2">Flagellum axoneme</location>
    </subcellularLocation>
</comment>
<evidence type="ECO:0000256" key="4">
    <source>
        <dbReference type="ARBA" id="ARBA00021752"/>
    </source>
</evidence>
<evidence type="ECO:0000256" key="9">
    <source>
        <dbReference type="ARBA" id="ARBA00023273"/>
    </source>
</evidence>
<keyword evidence="9" id="KW-0966">Cell projection</keyword>
<evidence type="ECO:0000256" key="10">
    <source>
        <dbReference type="SAM" id="Coils"/>
    </source>
</evidence>
<proteinExistence type="inferred from homology"/>
<dbReference type="STRING" id="7395.A0A1A9VHU2"/>
<dbReference type="PANTHER" id="PTHR31598:SF1">
    <property type="entry name" value="DYNEIN REGULATORY COMPLEX PROTEIN 10"/>
    <property type="match status" value="1"/>
</dbReference>
<keyword evidence="5" id="KW-0963">Cytoplasm</keyword>
<comment type="function">
    <text evidence="1">Component of the nexin-dynein regulatory complex (N-DRC), a key regulator of ciliary/flagellar motility which maintains the alignment and integrity of the distal axoneme and regulates microtubule sliding in motile axonemes.</text>
</comment>
<evidence type="ECO:0000256" key="5">
    <source>
        <dbReference type="ARBA" id="ARBA00022490"/>
    </source>
</evidence>
<dbReference type="VEuPathDB" id="VectorBase:GAUT037942"/>
<evidence type="ECO:0000256" key="2">
    <source>
        <dbReference type="ARBA" id="ARBA00004611"/>
    </source>
</evidence>
<evidence type="ECO:0000256" key="7">
    <source>
        <dbReference type="ARBA" id="ARBA00023069"/>
    </source>
</evidence>
<organism evidence="12 13">
    <name type="scientific">Glossina austeni</name>
    <name type="common">Savannah tsetse fly</name>
    <dbReference type="NCBI Taxonomy" id="7395"/>
    <lineage>
        <taxon>Eukaryota</taxon>
        <taxon>Metazoa</taxon>
        <taxon>Ecdysozoa</taxon>
        <taxon>Arthropoda</taxon>
        <taxon>Hexapoda</taxon>
        <taxon>Insecta</taxon>
        <taxon>Pterygota</taxon>
        <taxon>Neoptera</taxon>
        <taxon>Endopterygota</taxon>
        <taxon>Diptera</taxon>
        <taxon>Brachycera</taxon>
        <taxon>Muscomorpha</taxon>
        <taxon>Hippoboscoidea</taxon>
        <taxon>Glossinidae</taxon>
        <taxon>Glossina</taxon>
    </lineage>
</organism>
<feature type="region of interest" description="Disordered" evidence="11">
    <location>
        <begin position="23"/>
        <end position="69"/>
    </location>
</feature>
<dbReference type="PANTHER" id="PTHR31598">
    <property type="entry name" value="IQ DOMAIN-CONTAINING PROTEIN D"/>
    <property type="match status" value="1"/>
</dbReference>
<evidence type="ECO:0000256" key="11">
    <source>
        <dbReference type="SAM" id="MobiDB-lite"/>
    </source>
</evidence>
<dbReference type="Proteomes" id="UP000078200">
    <property type="component" value="Unassembled WGS sequence"/>
</dbReference>
<evidence type="ECO:0000256" key="3">
    <source>
        <dbReference type="ARBA" id="ARBA00009071"/>
    </source>
</evidence>
<keyword evidence="6" id="KW-0282">Flagellum</keyword>
<comment type="similarity">
    <text evidence="3">Belongs to the DRC10 family.</text>
</comment>
<accession>A0A1A9VHU2</accession>
<keyword evidence="13" id="KW-1185">Reference proteome</keyword>